<dbReference type="AlphaFoldDB" id="A0A840U609"/>
<dbReference type="RefSeq" id="WP_184179780.1">
    <property type="nucleotide sequence ID" value="NZ_JACHGF010000019.1"/>
</dbReference>
<accession>A0A840U609</accession>
<reference evidence="1 2" key="1">
    <citation type="submission" date="2020-08" db="EMBL/GenBank/DDBJ databases">
        <title>Genomic Encyclopedia of Type Strains, Phase IV (KMG-IV): sequencing the most valuable type-strain genomes for metagenomic binning, comparative biology and taxonomic classification.</title>
        <authorList>
            <person name="Goeker M."/>
        </authorList>
    </citation>
    <scope>NUCLEOTIDE SEQUENCE [LARGE SCALE GENOMIC DNA]</scope>
    <source>
        <strain evidence="1 2">DSM 105074</strain>
    </source>
</reference>
<keyword evidence="2" id="KW-1185">Reference proteome</keyword>
<name>A0A840U609_9BACT</name>
<gene>
    <name evidence="1" type="ORF">HNQ92_005664</name>
</gene>
<protein>
    <submittedName>
        <fullName evidence="1">Uncharacterized protein</fullName>
    </submittedName>
</protein>
<dbReference type="Proteomes" id="UP000557307">
    <property type="component" value="Unassembled WGS sequence"/>
</dbReference>
<evidence type="ECO:0000313" key="2">
    <source>
        <dbReference type="Proteomes" id="UP000557307"/>
    </source>
</evidence>
<dbReference type="EMBL" id="JACHGF010000019">
    <property type="protein sequence ID" value="MBB5287500.1"/>
    <property type="molecule type" value="Genomic_DNA"/>
</dbReference>
<sequence>MVEVFKTNVRQRRQAARILTVLTRQFPGYQLHFDLEDCDRILRVEGQEVPPEPIMELVRQKGYLCQVLE</sequence>
<proteinExistence type="predicted"/>
<comment type="caution">
    <text evidence="1">The sequence shown here is derived from an EMBL/GenBank/DDBJ whole genome shotgun (WGS) entry which is preliminary data.</text>
</comment>
<evidence type="ECO:0000313" key="1">
    <source>
        <dbReference type="EMBL" id="MBB5287500.1"/>
    </source>
</evidence>
<organism evidence="1 2">
    <name type="scientific">Rhabdobacter roseus</name>
    <dbReference type="NCBI Taxonomy" id="1655419"/>
    <lineage>
        <taxon>Bacteria</taxon>
        <taxon>Pseudomonadati</taxon>
        <taxon>Bacteroidota</taxon>
        <taxon>Cytophagia</taxon>
        <taxon>Cytophagales</taxon>
        <taxon>Cytophagaceae</taxon>
        <taxon>Rhabdobacter</taxon>
    </lineage>
</organism>